<name>B1Z6G7_BURA4</name>
<geneLocation type="plasmid" evidence="2 3">
    <name>pBMC401</name>
</geneLocation>
<dbReference type="SMART" id="SM00028">
    <property type="entry name" value="TPR"/>
    <property type="match status" value="3"/>
</dbReference>
<dbReference type="Proteomes" id="UP000001680">
    <property type="component" value="Plasmid pBMC401"/>
</dbReference>
<reference evidence="3" key="1">
    <citation type="submission" date="2008-04" db="EMBL/GenBank/DDBJ databases">
        <title>Complete sequence of plasmid 1 of Burkholderia ambifaria MC40-6.</title>
        <authorList>
            <person name="Copeland A."/>
            <person name="Lucas S."/>
            <person name="Lapidus A."/>
            <person name="Glavina del Rio T."/>
            <person name="Dalin E."/>
            <person name="Tice H."/>
            <person name="Pitluck S."/>
            <person name="Chain P."/>
            <person name="Malfatti S."/>
            <person name="Shin M."/>
            <person name="Vergez L."/>
            <person name="Lang D."/>
            <person name="Schmutz J."/>
            <person name="Larimer F."/>
            <person name="Land M."/>
            <person name="Hauser L."/>
            <person name="Kyrpides N."/>
            <person name="Lykidis A."/>
            <person name="Ramette A."/>
            <person name="Konstantinidis K."/>
            <person name="Tiedje J."/>
            <person name="Richardson P."/>
        </authorList>
    </citation>
    <scope>NUCLEOTIDE SEQUENCE [LARGE SCALE GENOMIC DNA]</scope>
    <source>
        <strain evidence="3">MC40-6</strain>
        <plasmid evidence="3">pBMC401</plasmid>
    </source>
</reference>
<dbReference type="AlphaFoldDB" id="B1Z6G7"/>
<proteinExistence type="predicted"/>
<evidence type="ECO:0000313" key="3">
    <source>
        <dbReference type="Proteomes" id="UP000001680"/>
    </source>
</evidence>
<dbReference type="EMBL" id="CP001028">
    <property type="protein sequence ID" value="ACB69044.1"/>
    <property type="molecule type" value="Genomic_DNA"/>
</dbReference>
<dbReference type="Gene3D" id="3.40.50.2000">
    <property type="entry name" value="Glycogen Phosphorylase B"/>
    <property type="match status" value="1"/>
</dbReference>
<feature type="compositionally biased region" description="Basic and acidic residues" evidence="1">
    <location>
        <begin position="553"/>
        <end position="566"/>
    </location>
</feature>
<evidence type="ECO:0000313" key="2">
    <source>
        <dbReference type="EMBL" id="ACB69044.1"/>
    </source>
</evidence>
<gene>
    <name evidence="2" type="ordered locus">BamMC406_6628</name>
</gene>
<dbReference type="InterPro" id="IPR011990">
    <property type="entry name" value="TPR-like_helical_dom_sf"/>
</dbReference>
<dbReference type="PANTHER" id="PTHR44809">
    <property type="match status" value="1"/>
</dbReference>
<dbReference type="Pfam" id="PF13432">
    <property type="entry name" value="TPR_16"/>
    <property type="match status" value="2"/>
</dbReference>
<dbReference type="SUPFAM" id="SSF48452">
    <property type="entry name" value="TPR-like"/>
    <property type="match status" value="1"/>
</dbReference>
<feature type="region of interest" description="Disordered" evidence="1">
    <location>
        <begin position="553"/>
        <end position="588"/>
    </location>
</feature>
<dbReference type="SUPFAM" id="SSF53756">
    <property type="entry name" value="UDP-Glycosyltransferase/glycogen phosphorylase"/>
    <property type="match status" value="1"/>
</dbReference>
<dbReference type="Gene3D" id="1.25.40.10">
    <property type="entry name" value="Tetratricopeptide repeat domain"/>
    <property type="match status" value="2"/>
</dbReference>
<keyword evidence="2" id="KW-0614">Plasmid</keyword>
<accession>B1Z6G7</accession>
<dbReference type="InterPro" id="IPR052943">
    <property type="entry name" value="TMTC_O-mannosyl-trnsfr"/>
</dbReference>
<dbReference type="KEGG" id="bac:BamMC406_6628"/>
<protein>
    <submittedName>
        <fullName evidence="2">Tetratricopeptide TPR_2 repeat protein</fullName>
    </submittedName>
</protein>
<feature type="compositionally biased region" description="Basic residues" evidence="1">
    <location>
        <begin position="572"/>
        <end position="581"/>
    </location>
</feature>
<dbReference type="InterPro" id="IPR019734">
    <property type="entry name" value="TPR_rpt"/>
</dbReference>
<dbReference type="HOGENOM" id="CLU_010140_2_0_4"/>
<evidence type="ECO:0000256" key="1">
    <source>
        <dbReference type="SAM" id="MobiDB-lite"/>
    </source>
</evidence>
<organism evidence="2 3">
    <name type="scientific">Burkholderia ambifaria (strain MC40-6)</name>
    <dbReference type="NCBI Taxonomy" id="398577"/>
    <lineage>
        <taxon>Bacteria</taxon>
        <taxon>Pseudomonadati</taxon>
        <taxon>Pseudomonadota</taxon>
        <taxon>Betaproteobacteria</taxon>
        <taxon>Burkholderiales</taxon>
        <taxon>Burkholderiaceae</taxon>
        <taxon>Burkholderia</taxon>
        <taxon>Burkholderia cepacia complex</taxon>
    </lineage>
</organism>
<dbReference type="RefSeq" id="WP_012367278.1">
    <property type="nucleotide sequence ID" value="NC_010553.1"/>
</dbReference>
<dbReference type="PANTHER" id="PTHR44809:SF1">
    <property type="entry name" value="PROTEIN O-MANNOSYL-TRANSFERASE TMTC1"/>
    <property type="match status" value="1"/>
</dbReference>
<sequence length="588" mass="64927">MNHPQHPSIDPDDVDNPTDILIPLFPPFVALLNRAADASAHGESTSRQLWLDAAAHLHAVDVGALVQLTLEFLNRRRMLEAVELARCAAHIYRDVATQFSHGYALQMVGRHADAIVPYRAALALEPDWPSLRNNLAVALRLSGGDREEEFALLEATVHANSDDVQAWINLVVTYLARYNLDGALASAARLAEIAPDNALAMNNIATAMKEAQRWDDAEHYATRAYELAPDDASYQFNLAIIQLVKENYTAGWKGHDARWEGSGELRGKLPVLPGPRWRGESLKGKTLLVWGEQGFGDVLQFCRFIVPLATRVHRAGGKLAWNTFPQVGTLLQRSLGAHADVFSAGGYVHALPAFDYEMPLMELPLMLGMEVDTLTSSVPYLHADSRACDAWRARLVGDGSHARLKVGLVWTGSVGHQRNPFRSVGLERYAQAFGGLDGVLFYSLQPDRQVEVAAARQAGFMIEDYTDELMSFDDTAAFIAALDLVITVCTSVAHLAGALGARTWVLLDVNPYWPWLLERRDSPWYSSATLYRQSTFGEWAPVMEDVARDLRKLAEQTKQANSERKQPATAAKPRKSSRKASKSGPPSE</sequence>